<dbReference type="OrthoDB" id="5550464at2759"/>
<dbReference type="InterPro" id="IPR002669">
    <property type="entry name" value="UreD"/>
</dbReference>
<dbReference type="EMBL" id="RXIC02000019">
    <property type="protein sequence ID" value="KAB1227806.1"/>
    <property type="molecule type" value="Genomic_DNA"/>
</dbReference>
<dbReference type="Proteomes" id="UP000516437">
    <property type="component" value="Chromosome 1"/>
</dbReference>
<name>A0A6A1WSV3_9ROSI</name>
<dbReference type="AlphaFoldDB" id="A0A6A1WSV3"/>
<sequence length="246" mass="27257">MESTTPYKMEAGVEVSPESEREHGKQWKGGGREGGREINSNEVGPSETDAVWIYSLTYGGGVVSGDCISCELTVGEGCTTVLTTQASTKVYKSIGSKCSEQVLEARIGSDALLAVIPDPVTCFSTARYSQKQVFKVVSDSSLVIVDWITSGRHERGEKWDFELYESTNHIFLEDDEPLFLDKVLLERGSVGSVTERMQDYQVIAMVVLLGPKIKHVQNQVQEDVKRIMSEQLHVIHLQLSPSVPDW</sequence>
<dbReference type="PANTHER" id="PTHR33643:SF1">
    <property type="entry name" value="UREASE ACCESSORY PROTEIN D"/>
    <property type="match status" value="1"/>
</dbReference>
<evidence type="ECO:0000313" key="4">
    <source>
        <dbReference type="EMBL" id="KAB1227806.1"/>
    </source>
</evidence>
<organism evidence="4 5">
    <name type="scientific">Morella rubra</name>
    <name type="common">Chinese bayberry</name>
    <dbReference type="NCBI Taxonomy" id="262757"/>
    <lineage>
        <taxon>Eukaryota</taxon>
        <taxon>Viridiplantae</taxon>
        <taxon>Streptophyta</taxon>
        <taxon>Embryophyta</taxon>
        <taxon>Tracheophyta</taxon>
        <taxon>Spermatophyta</taxon>
        <taxon>Magnoliopsida</taxon>
        <taxon>eudicotyledons</taxon>
        <taxon>Gunneridae</taxon>
        <taxon>Pentapetalae</taxon>
        <taxon>rosids</taxon>
        <taxon>fabids</taxon>
        <taxon>Fagales</taxon>
        <taxon>Myricaceae</taxon>
        <taxon>Morella</taxon>
    </lineage>
</organism>
<evidence type="ECO:0000256" key="1">
    <source>
        <dbReference type="ARBA" id="ARBA00007177"/>
    </source>
</evidence>
<accession>A0A6A1WSV3</accession>
<proteinExistence type="inferred from homology"/>
<gene>
    <name evidence="4" type="ORF">CJ030_MR1G017578</name>
</gene>
<evidence type="ECO:0000256" key="3">
    <source>
        <dbReference type="SAM" id="MobiDB-lite"/>
    </source>
</evidence>
<dbReference type="HAMAP" id="MF_01384">
    <property type="entry name" value="UreD"/>
    <property type="match status" value="1"/>
</dbReference>
<reference evidence="4 5" key="1">
    <citation type="journal article" date="2019" name="Plant Biotechnol. J.">
        <title>The red bayberry genome and genetic basis of sex determination.</title>
        <authorList>
            <person name="Jia H.M."/>
            <person name="Jia H.J."/>
            <person name="Cai Q.L."/>
            <person name="Wang Y."/>
            <person name="Zhao H.B."/>
            <person name="Yang W.F."/>
            <person name="Wang G.Y."/>
            <person name="Li Y.H."/>
            <person name="Zhan D.L."/>
            <person name="Shen Y.T."/>
            <person name="Niu Q.F."/>
            <person name="Chang L."/>
            <person name="Qiu J."/>
            <person name="Zhao L."/>
            <person name="Xie H.B."/>
            <person name="Fu W.Y."/>
            <person name="Jin J."/>
            <person name="Li X.W."/>
            <person name="Jiao Y."/>
            <person name="Zhou C.C."/>
            <person name="Tu T."/>
            <person name="Chai C.Y."/>
            <person name="Gao J.L."/>
            <person name="Fan L.J."/>
            <person name="van de Weg E."/>
            <person name="Wang J.Y."/>
            <person name="Gao Z.S."/>
        </authorList>
    </citation>
    <scope>NUCLEOTIDE SEQUENCE [LARGE SCALE GENOMIC DNA]</scope>
    <source>
        <tissue evidence="4">Leaves</tissue>
    </source>
</reference>
<feature type="region of interest" description="Disordered" evidence="3">
    <location>
        <begin position="1"/>
        <end position="43"/>
    </location>
</feature>
<keyword evidence="2" id="KW-0143">Chaperone</keyword>
<evidence type="ECO:0000256" key="2">
    <source>
        <dbReference type="ARBA" id="ARBA00023186"/>
    </source>
</evidence>
<comment type="caution">
    <text evidence="4">The sequence shown here is derived from an EMBL/GenBank/DDBJ whole genome shotgun (WGS) entry which is preliminary data.</text>
</comment>
<comment type="similarity">
    <text evidence="1">Belongs to the UreD family.</text>
</comment>
<feature type="compositionally biased region" description="Basic and acidic residues" evidence="3">
    <location>
        <begin position="18"/>
        <end position="36"/>
    </location>
</feature>
<dbReference type="PANTHER" id="PTHR33643">
    <property type="entry name" value="UREASE ACCESSORY PROTEIN D"/>
    <property type="match status" value="1"/>
</dbReference>
<keyword evidence="5" id="KW-1185">Reference proteome</keyword>
<dbReference type="Pfam" id="PF01774">
    <property type="entry name" value="UreD"/>
    <property type="match status" value="1"/>
</dbReference>
<evidence type="ECO:0000313" key="5">
    <source>
        <dbReference type="Proteomes" id="UP000516437"/>
    </source>
</evidence>
<dbReference type="GO" id="GO:0016151">
    <property type="term" value="F:nickel cation binding"/>
    <property type="evidence" value="ECO:0007669"/>
    <property type="project" value="InterPro"/>
</dbReference>
<protein>
    <submittedName>
        <fullName evidence="4">Urease accessory protein D</fullName>
    </submittedName>
</protein>